<dbReference type="FunFam" id="2.30.130.10:FF:000007">
    <property type="entry name" value="Glutamate 5-kinase"/>
    <property type="match status" value="1"/>
</dbReference>
<dbReference type="PROSITE" id="PS50890">
    <property type="entry name" value="PUA"/>
    <property type="match status" value="1"/>
</dbReference>
<dbReference type="EC" id="2.7.2.11" evidence="8"/>
<dbReference type="InterPro" id="IPR001048">
    <property type="entry name" value="Asp/Glu/Uridylate_kinase"/>
</dbReference>
<dbReference type="InterPro" id="IPR036974">
    <property type="entry name" value="PUA_sf"/>
</dbReference>
<evidence type="ECO:0000256" key="1">
    <source>
        <dbReference type="ARBA" id="ARBA00022490"/>
    </source>
</evidence>
<dbReference type="FunFam" id="3.40.1160.10:FF:000018">
    <property type="entry name" value="Glutamate 5-kinase"/>
    <property type="match status" value="1"/>
</dbReference>
<comment type="caution">
    <text evidence="8">Lacks conserved residue(s) required for the propagation of feature annotation.</text>
</comment>
<dbReference type="Pfam" id="PF01472">
    <property type="entry name" value="PUA"/>
    <property type="match status" value="1"/>
</dbReference>
<dbReference type="RefSeq" id="WP_076835059.1">
    <property type="nucleotide sequence ID" value="NZ_CP019434.1"/>
</dbReference>
<feature type="binding site" evidence="8">
    <location>
        <position position="150"/>
    </location>
    <ligand>
        <name>substrate</name>
    </ligand>
</feature>
<proteinExistence type="inferred from homology"/>
<dbReference type="NCBIfam" id="TIGR01027">
    <property type="entry name" value="proB"/>
    <property type="match status" value="1"/>
</dbReference>
<dbReference type="SUPFAM" id="SSF88697">
    <property type="entry name" value="PUA domain-like"/>
    <property type="match status" value="1"/>
</dbReference>
<dbReference type="GO" id="GO:0005829">
    <property type="term" value="C:cytosol"/>
    <property type="evidence" value="ECO:0007669"/>
    <property type="project" value="TreeGrafter"/>
</dbReference>
<evidence type="ECO:0000256" key="7">
    <source>
        <dbReference type="ARBA" id="ARBA00022840"/>
    </source>
</evidence>
<keyword evidence="3 8" id="KW-0641">Proline biosynthesis</keyword>
<feature type="domain" description="PUA" evidence="9">
    <location>
        <begin position="278"/>
        <end position="361"/>
    </location>
</feature>
<evidence type="ECO:0000259" key="9">
    <source>
        <dbReference type="SMART" id="SM00359"/>
    </source>
</evidence>
<reference evidence="10 11" key="1">
    <citation type="submission" date="2017-01" db="EMBL/GenBank/DDBJ databases">
        <title>Draft sequence of Acidihalobacter ferrooxidans strain DSM 14175 (strain V8).</title>
        <authorList>
            <person name="Khaleque H.N."/>
            <person name="Ramsay J.P."/>
            <person name="Murphy R.J.T."/>
            <person name="Kaksonen A.H."/>
            <person name="Boxall N.J."/>
            <person name="Watkin E.L.J."/>
        </authorList>
    </citation>
    <scope>NUCLEOTIDE SEQUENCE [LARGE SCALE GENOMIC DNA]</scope>
    <source>
        <strain evidence="10 11">V8</strain>
    </source>
</reference>
<protein>
    <recommendedName>
        <fullName evidence="8">Glutamate 5-kinase</fullName>
        <ecNumber evidence="8">2.7.2.11</ecNumber>
    </recommendedName>
    <alternativeName>
        <fullName evidence="8">Gamma-glutamyl kinase</fullName>
        <shortName evidence="8">GK</shortName>
    </alternativeName>
</protein>
<dbReference type="STRING" id="1765967.BW247_00230"/>
<dbReference type="GO" id="GO:0055129">
    <property type="term" value="P:L-proline biosynthetic process"/>
    <property type="evidence" value="ECO:0007669"/>
    <property type="project" value="UniProtKB-UniRule"/>
</dbReference>
<dbReference type="GO" id="GO:0004349">
    <property type="term" value="F:glutamate 5-kinase activity"/>
    <property type="evidence" value="ECO:0007669"/>
    <property type="project" value="UniProtKB-UniRule"/>
</dbReference>
<dbReference type="InterPro" id="IPR001057">
    <property type="entry name" value="Glu/AcGlu_kinase"/>
</dbReference>
<dbReference type="Proteomes" id="UP000243807">
    <property type="component" value="Chromosome"/>
</dbReference>
<dbReference type="GO" id="GO:0003723">
    <property type="term" value="F:RNA binding"/>
    <property type="evidence" value="ECO:0007669"/>
    <property type="project" value="InterPro"/>
</dbReference>
<dbReference type="AlphaFoldDB" id="A0A1P8UD51"/>
<dbReference type="PROSITE" id="PS00902">
    <property type="entry name" value="GLUTAMATE_5_KINASE"/>
    <property type="match status" value="1"/>
</dbReference>
<dbReference type="InterPro" id="IPR019797">
    <property type="entry name" value="Glutamate_5-kinase_CS"/>
</dbReference>
<dbReference type="InterPro" id="IPR011529">
    <property type="entry name" value="Glu_5kinase"/>
</dbReference>
<evidence type="ECO:0000313" key="11">
    <source>
        <dbReference type="Proteomes" id="UP000243807"/>
    </source>
</evidence>
<dbReference type="PANTHER" id="PTHR43654">
    <property type="entry name" value="GLUTAMATE 5-KINASE"/>
    <property type="match status" value="1"/>
</dbReference>
<comment type="similarity">
    <text evidence="8">Belongs to the glutamate 5-kinase family.</text>
</comment>
<evidence type="ECO:0000256" key="3">
    <source>
        <dbReference type="ARBA" id="ARBA00022650"/>
    </source>
</evidence>
<dbReference type="SUPFAM" id="SSF53633">
    <property type="entry name" value="Carbamate kinase-like"/>
    <property type="match status" value="1"/>
</dbReference>
<sequence>MRKPARRWVVKIGSSLLTNDGRGLDLPALADWSTQIAHLRAAGLDVVLVSSGAVAAGMSRLGWSVRPRELQQLQAAAAIGQMSLVQAYQDQFARHGLLAAQVLLTHDDLISRRRYLNARSTLRALLELGAVPIVNENDTVAADEIRLGDNDTLGALVANLIEAERLAILTDQQGLYDSDPRQHPEAQLIPSAQASDPRLADFAATGKGVLGRGGMATKVAAAKRAARSGAETVIVSGRQPQVLERLAAGEAIGTLLRPDDEPLAARKQWIASQLSLHGYVVVDEGAAHVLQQAGRSLLPIGVTDVQGRFVRGEVVSVRDPTGREIARGLCNYDADETRRIMRKPSDAIEETLGYVDEPELIHRDNLVLM</sequence>
<comment type="function">
    <text evidence="8">Catalyzes the transfer of a phosphate group to glutamate to form L-glutamate 5-phosphate.</text>
</comment>
<evidence type="ECO:0000313" key="10">
    <source>
        <dbReference type="EMBL" id="APZ41723.1"/>
    </source>
</evidence>
<comment type="catalytic activity">
    <reaction evidence="8">
        <text>L-glutamate + ATP = L-glutamyl 5-phosphate + ADP</text>
        <dbReference type="Rhea" id="RHEA:14877"/>
        <dbReference type="ChEBI" id="CHEBI:29985"/>
        <dbReference type="ChEBI" id="CHEBI:30616"/>
        <dbReference type="ChEBI" id="CHEBI:58274"/>
        <dbReference type="ChEBI" id="CHEBI:456216"/>
        <dbReference type="EC" id="2.7.2.11"/>
    </reaction>
</comment>
<feature type="binding site" evidence="8">
    <location>
        <position position="138"/>
    </location>
    <ligand>
        <name>substrate</name>
    </ligand>
</feature>
<keyword evidence="4 8" id="KW-0808">Transferase</keyword>
<dbReference type="InterPro" id="IPR036393">
    <property type="entry name" value="AceGlu_kinase-like_sf"/>
</dbReference>
<dbReference type="PANTHER" id="PTHR43654:SF1">
    <property type="entry name" value="ISOPENTENYL PHOSPHATE KINASE"/>
    <property type="match status" value="1"/>
</dbReference>
<dbReference type="CDD" id="cd21157">
    <property type="entry name" value="PUA_G5K"/>
    <property type="match status" value="1"/>
</dbReference>
<evidence type="ECO:0000256" key="2">
    <source>
        <dbReference type="ARBA" id="ARBA00022605"/>
    </source>
</evidence>
<keyword evidence="2 8" id="KW-0028">Amino-acid biosynthesis</keyword>
<comment type="subcellular location">
    <subcellularLocation>
        <location evidence="8">Cytoplasm</location>
    </subcellularLocation>
</comment>
<evidence type="ECO:0000256" key="5">
    <source>
        <dbReference type="ARBA" id="ARBA00022741"/>
    </source>
</evidence>
<dbReference type="EMBL" id="CP019434">
    <property type="protein sequence ID" value="APZ41723.1"/>
    <property type="molecule type" value="Genomic_DNA"/>
</dbReference>
<dbReference type="CDD" id="cd04242">
    <property type="entry name" value="AAK_G5K_ProB"/>
    <property type="match status" value="1"/>
</dbReference>
<dbReference type="HAMAP" id="MF_00456">
    <property type="entry name" value="ProB"/>
    <property type="match status" value="1"/>
</dbReference>
<dbReference type="InterPro" id="IPR002478">
    <property type="entry name" value="PUA"/>
</dbReference>
<keyword evidence="11" id="KW-1185">Reference proteome</keyword>
<evidence type="ECO:0000256" key="4">
    <source>
        <dbReference type="ARBA" id="ARBA00022679"/>
    </source>
</evidence>
<dbReference type="OrthoDB" id="9804434at2"/>
<keyword evidence="5 8" id="KW-0547">Nucleotide-binding</keyword>
<accession>A0A1P8UD51</accession>
<dbReference type="Gene3D" id="3.40.1160.10">
    <property type="entry name" value="Acetylglutamate kinase-like"/>
    <property type="match status" value="2"/>
</dbReference>
<feature type="binding site" evidence="8">
    <location>
        <position position="11"/>
    </location>
    <ligand>
        <name>ATP</name>
        <dbReference type="ChEBI" id="CHEBI:30616"/>
    </ligand>
</feature>
<evidence type="ECO:0000256" key="8">
    <source>
        <dbReference type="HAMAP-Rule" id="MF_00456"/>
    </source>
</evidence>
<dbReference type="InterPro" id="IPR041739">
    <property type="entry name" value="G5K_ProB"/>
</dbReference>
<organism evidence="10 11">
    <name type="scientific">Acidihalobacter ferrooxydans</name>
    <dbReference type="NCBI Taxonomy" id="1765967"/>
    <lineage>
        <taxon>Bacteria</taxon>
        <taxon>Pseudomonadati</taxon>
        <taxon>Pseudomonadota</taxon>
        <taxon>Gammaproteobacteria</taxon>
        <taxon>Chromatiales</taxon>
        <taxon>Ectothiorhodospiraceae</taxon>
        <taxon>Acidihalobacter</taxon>
    </lineage>
</organism>
<dbReference type="PRINTS" id="PR00474">
    <property type="entry name" value="GLU5KINASE"/>
</dbReference>
<dbReference type="Pfam" id="PF00696">
    <property type="entry name" value="AA_kinase"/>
    <property type="match status" value="1"/>
</dbReference>
<keyword evidence="1 8" id="KW-0963">Cytoplasm</keyword>
<gene>
    <name evidence="8" type="primary">proB</name>
    <name evidence="10" type="ORF">BW247_00230</name>
</gene>
<dbReference type="SMART" id="SM00359">
    <property type="entry name" value="PUA"/>
    <property type="match status" value="1"/>
</dbReference>
<evidence type="ECO:0000256" key="6">
    <source>
        <dbReference type="ARBA" id="ARBA00022777"/>
    </source>
</evidence>
<dbReference type="Gene3D" id="2.30.130.10">
    <property type="entry name" value="PUA domain"/>
    <property type="match status" value="1"/>
</dbReference>
<dbReference type="InterPro" id="IPR005715">
    <property type="entry name" value="Glu_5kinase/COase_Synthase"/>
</dbReference>
<comment type="pathway">
    <text evidence="8">Amino-acid biosynthesis; L-proline biosynthesis; L-glutamate 5-semialdehyde from L-glutamate: step 1/2.</text>
</comment>
<dbReference type="UniPathway" id="UPA00098">
    <property type="reaction ID" value="UER00359"/>
</dbReference>
<keyword evidence="6 8" id="KW-0418">Kinase</keyword>
<feature type="binding site" evidence="8">
    <location>
        <begin position="170"/>
        <end position="171"/>
    </location>
    <ligand>
        <name>ATP</name>
        <dbReference type="ChEBI" id="CHEBI:30616"/>
    </ligand>
</feature>
<dbReference type="GO" id="GO:0005524">
    <property type="term" value="F:ATP binding"/>
    <property type="evidence" value="ECO:0007669"/>
    <property type="project" value="UniProtKB-KW"/>
</dbReference>
<dbReference type="KEGG" id="afy:BW247_00230"/>
<feature type="binding site" evidence="8">
    <location>
        <position position="51"/>
    </location>
    <ligand>
        <name>substrate</name>
    </ligand>
</feature>
<dbReference type="InterPro" id="IPR015947">
    <property type="entry name" value="PUA-like_sf"/>
</dbReference>
<keyword evidence="7 8" id="KW-0067">ATP-binding</keyword>
<name>A0A1P8UD51_9GAMM</name>
<dbReference type="PIRSF" id="PIRSF000729">
    <property type="entry name" value="GK"/>
    <property type="match status" value="1"/>
</dbReference>